<comment type="caution">
    <text evidence="1">The sequence shown here is derived from an EMBL/GenBank/DDBJ whole genome shotgun (WGS) entry which is preliminary data.</text>
</comment>
<protein>
    <submittedName>
        <fullName evidence="1">Uncharacterized protein</fullName>
    </submittedName>
</protein>
<sequence>MIKPVETNTYLKTTENYQTVNALETSHIRVNIQNNIVLTLPPLSTGLPKAGKKIAITPPEYEGTRVYHTAYLPENWSQEKVHQGQTWPIIFEYTENKYPKSGSTGEVKDAAFGFGLSAGKFIWISLPYIHSNKMENQLT</sequence>
<gene>
    <name evidence="1" type="ORF">L3081_20975</name>
</gene>
<name>A0ABS9X5A1_9GAMM</name>
<evidence type="ECO:0000313" key="2">
    <source>
        <dbReference type="Proteomes" id="UP001139646"/>
    </source>
</evidence>
<dbReference type="RefSeq" id="WP_242288287.1">
    <property type="nucleotide sequence ID" value="NZ_JAKKSL010000005.1"/>
</dbReference>
<proteinExistence type="predicted"/>
<evidence type="ECO:0000313" key="1">
    <source>
        <dbReference type="EMBL" id="MCI2285404.1"/>
    </source>
</evidence>
<dbReference type="EMBL" id="JAKKSL010000005">
    <property type="protein sequence ID" value="MCI2285404.1"/>
    <property type="molecule type" value="Genomic_DNA"/>
</dbReference>
<keyword evidence="2" id="KW-1185">Reference proteome</keyword>
<accession>A0ABS9X5A1</accession>
<organism evidence="1 2">
    <name type="scientific">Colwellia maritima</name>
    <dbReference type="NCBI Taxonomy" id="2912588"/>
    <lineage>
        <taxon>Bacteria</taxon>
        <taxon>Pseudomonadati</taxon>
        <taxon>Pseudomonadota</taxon>
        <taxon>Gammaproteobacteria</taxon>
        <taxon>Alteromonadales</taxon>
        <taxon>Colwelliaceae</taxon>
        <taxon>Colwellia</taxon>
    </lineage>
</organism>
<dbReference type="Proteomes" id="UP001139646">
    <property type="component" value="Unassembled WGS sequence"/>
</dbReference>
<reference evidence="1" key="1">
    <citation type="submission" date="2022-01" db="EMBL/GenBank/DDBJ databases">
        <title>Colwellia maritima, isolated from seawater.</title>
        <authorList>
            <person name="Kristyanto S."/>
            <person name="Jung J."/>
            <person name="Jeon C.O."/>
        </authorList>
    </citation>
    <scope>NUCLEOTIDE SEQUENCE</scope>
    <source>
        <strain evidence="1">MSW7</strain>
    </source>
</reference>